<feature type="region of interest" description="Disordered" evidence="1">
    <location>
        <begin position="24"/>
        <end position="48"/>
    </location>
</feature>
<evidence type="ECO:0000256" key="1">
    <source>
        <dbReference type="SAM" id="MobiDB-lite"/>
    </source>
</evidence>
<name>A0A4D6LQ06_VIGUN</name>
<keyword evidence="4" id="KW-1185">Reference proteome</keyword>
<dbReference type="Proteomes" id="UP000501690">
    <property type="component" value="Linkage Group LG11"/>
</dbReference>
<dbReference type="AlphaFoldDB" id="A0A4D6LQ06"/>
<dbReference type="EMBL" id="CP039348">
    <property type="protein sequence ID" value="QCD90094.1"/>
    <property type="molecule type" value="Genomic_DNA"/>
</dbReference>
<evidence type="ECO:0000313" key="4">
    <source>
        <dbReference type="Proteomes" id="UP000501690"/>
    </source>
</evidence>
<evidence type="ECO:0000313" key="3">
    <source>
        <dbReference type="EMBL" id="QCE15417.1"/>
    </source>
</evidence>
<organism evidence="2 4">
    <name type="scientific">Vigna unguiculata</name>
    <name type="common">Cowpea</name>
    <dbReference type="NCBI Taxonomy" id="3917"/>
    <lineage>
        <taxon>Eukaryota</taxon>
        <taxon>Viridiplantae</taxon>
        <taxon>Streptophyta</taxon>
        <taxon>Embryophyta</taxon>
        <taxon>Tracheophyta</taxon>
        <taxon>Spermatophyta</taxon>
        <taxon>Magnoliopsida</taxon>
        <taxon>eudicotyledons</taxon>
        <taxon>Gunneridae</taxon>
        <taxon>Pentapetalae</taxon>
        <taxon>rosids</taxon>
        <taxon>fabids</taxon>
        <taxon>Fabales</taxon>
        <taxon>Fabaceae</taxon>
        <taxon>Papilionoideae</taxon>
        <taxon>50 kb inversion clade</taxon>
        <taxon>NPAAA clade</taxon>
        <taxon>indigoferoid/millettioid clade</taxon>
        <taxon>Phaseoleae</taxon>
        <taxon>Vigna</taxon>
    </lineage>
</organism>
<accession>A0A4D6LQ06</accession>
<sequence>MAAAPILITNLVVRGLYSVLESSRVREDEPPVRTGSAGNSLDGDGRVDDGLEAARGSLGRCCWTVTRGTVSRAGEETRSAKIWGVGFSSTTPPVVASVDSDVSRRPWDV</sequence>
<gene>
    <name evidence="3" type="ORF">DEO72_LG11g2428</name>
    <name evidence="2" type="ORF">DEO72_LG4g1048</name>
</gene>
<dbReference type="EMBL" id="CP039355">
    <property type="protein sequence ID" value="QCE15417.1"/>
    <property type="molecule type" value="Genomic_DNA"/>
</dbReference>
<protein>
    <submittedName>
        <fullName evidence="2">Uncharacterized protein</fullName>
    </submittedName>
</protein>
<dbReference type="Proteomes" id="UP000501690">
    <property type="component" value="Linkage Group LG4"/>
</dbReference>
<reference evidence="2 4" key="1">
    <citation type="submission" date="2019-04" db="EMBL/GenBank/DDBJ databases">
        <title>An improved genome assembly and genetic linkage map for asparagus bean, Vigna unguiculata ssp. sesquipedialis.</title>
        <authorList>
            <person name="Xia Q."/>
            <person name="Zhang R."/>
            <person name="Dong Y."/>
        </authorList>
    </citation>
    <scope>NUCLEOTIDE SEQUENCE [LARGE SCALE GENOMIC DNA]</scope>
    <source>
        <tissue evidence="2">Leaf</tissue>
    </source>
</reference>
<proteinExistence type="predicted"/>
<evidence type="ECO:0000313" key="2">
    <source>
        <dbReference type="EMBL" id="QCD90094.1"/>
    </source>
</evidence>